<dbReference type="KEGG" id="csl:COCSUDRAFT_32372"/>
<proteinExistence type="predicted"/>
<dbReference type="GeneID" id="17043776"/>
<evidence type="ECO:0000313" key="2">
    <source>
        <dbReference type="Proteomes" id="UP000007264"/>
    </source>
</evidence>
<reference evidence="1 2" key="1">
    <citation type="journal article" date="2012" name="Genome Biol.">
        <title>The genome of the polar eukaryotic microalga coccomyxa subellipsoidea reveals traits of cold adaptation.</title>
        <authorList>
            <person name="Blanc G."/>
            <person name="Agarkova I."/>
            <person name="Grimwood J."/>
            <person name="Kuo A."/>
            <person name="Brueggeman A."/>
            <person name="Dunigan D."/>
            <person name="Gurnon J."/>
            <person name="Ladunga I."/>
            <person name="Lindquist E."/>
            <person name="Lucas S."/>
            <person name="Pangilinan J."/>
            <person name="Proschold T."/>
            <person name="Salamov A."/>
            <person name="Schmutz J."/>
            <person name="Weeks D."/>
            <person name="Yamada T."/>
            <person name="Claverie J.M."/>
            <person name="Grigoriev I."/>
            <person name="Van Etten J."/>
            <person name="Lomsadze A."/>
            <person name="Borodovsky M."/>
        </authorList>
    </citation>
    <scope>NUCLEOTIDE SEQUENCE [LARGE SCALE GENOMIC DNA]</scope>
    <source>
        <strain evidence="1 2">C-169</strain>
    </source>
</reference>
<accession>I0Z553</accession>
<comment type="caution">
    <text evidence="1">The sequence shown here is derived from an EMBL/GenBank/DDBJ whole genome shotgun (WGS) entry which is preliminary data.</text>
</comment>
<keyword evidence="2" id="KW-1185">Reference proteome</keyword>
<dbReference type="AlphaFoldDB" id="I0Z553"/>
<protein>
    <submittedName>
        <fullName evidence="1">Uncharacterized protein</fullName>
    </submittedName>
</protein>
<dbReference type="EMBL" id="AGSI01000003">
    <property type="protein sequence ID" value="EIE25772.1"/>
    <property type="molecule type" value="Genomic_DNA"/>
</dbReference>
<dbReference type="Proteomes" id="UP000007264">
    <property type="component" value="Unassembled WGS sequence"/>
</dbReference>
<name>I0Z553_COCSC</name>
<dbReference type="RefSeq" id="XP_005650316.1">
    <property type="nucleotide sequence ID" value="XM_005650259.1"/>
</dbReference>
<sequence>MDFEGIPIGNTILASNVIAVQKNSQSHLDHPCHGMALPIQTIVSRSSPQETPKHASLIS</sequence>
<gene>
    <name evidence="1" type="ORF">COCSUDRAFT_32372</name>
</gene>
<organism evidence="1 2">
    <name type="scientific">Coccomyxa subellipsoidea (strain C-169)</name>
    <name type="common">Green microalga</name>
    <dbReference type="NCBI Taxonomy" id="574566"/>
    <lineage>
        <taxon>Eukaryota</taxon>
        <taxon>Viridiplantae</taxon>
        <taxon>Chlorophyta</taxon>
        <taxon>core chlorophytes</taxon>
        <taxon>Trebouxiophyceae</taxon>
        <taxon>Trebouxiophyceae incertae sedis</taxon>
        <taxon>Coccomyxaceae</taxon>
        <taxon>Coccomyxa</taxon>
        <taxon>Coccomyxa subellipsoidea</taxon>
    </lineage>
</organism>
<evidence type="ECO:0000313" key="1">
    <source>
        <dbReference type="EMBL" id="EIE25772.1"/>
    </source>
</evidence>